<dbReference type="InterPro" id="IPR001104">
    <property type="entry name" value="3-oxo-5_a-steroid_4-DH_C"/>
</dbReference>
<sequence>MYIHIRSIITTVAAIIHVFDIFFSFLVSFPEIQPLLVIQDCFFSIFGSGFVPDCVETMEVWLVGLVRAAWIAATLPILIASIPSSRLRSVHEALMWFSKRGKTMQSSSYTFTVPQKFFCHFYVLAVVWTTLLLSMTWMYAYKMAPLVTDPSLVYSTLASHLTGGSHMFSSHKSRLTPVEHRYRIWHSVFLLLLMEVQLVRRLFETFYIFNYSPSARMHIFGYLAGIFFYTLAPLSLCCTLASEVFKFAAEQAAEFIVKGKRQMAAFEFEWWEVVSPLIKLGWLPWIGAAIFLWGWIHQHRCHVILGSLREHPKQINEYVIPYGDWFELVSSPHYLAEIVIYAGLLVASGGAELTIWLLFGFVVANLAFAAADTHRWYLQKFDNYPSNRRAIIPFVY</sequence>
<feature type="transmembrane region" description="Helical" evidence="6">
    <location>
        <begin position="219"/>
        <end position="241"/>
    </location>
</feature>
<organism evidence="8 9">
    <name type="scientific">Dipteronia dyeriana</name>
    <dbReference type="NCBI Taxonomy" id="168575"/>
    <lineage>
        <taxon>Eukaryota</taxon>
        <taxon>Viridiplantae</taxon>
        <taxon>Streptophyta</taxon>
        <taxon>Embryophyta</taxon>
        <taxon>Tracheophyta</taxon>
        <taxon>Spermatophyta</taxon>
        <taxon>Magnoliopsida</taxon>
        <taxon>eudicotyledons</taxon>
        <taxon>Gunneridae</taxon>
        <taxon>Pentapetalae</taxon>
        <taxon>rosids</taxon>
        <taxon>malvids</taxon>
        <taxon>Sapindales</taxon>
        <taxon>Sapindaceae</taxon>
        <taxon>Hippocastanoideae</taxon>
        <taxon>Acereae</taxon>
        <taxon>Dipteronia</taxon>
    </lineage>
</organism>
<dbReference type="GO" id="GO:0003865">
    <property type="term" value="F:3-oxo-5-alpha-steroid 4-dehydrogenase activity"/>
    <property type="evidence" value="ECO:0007669"/>
    <property type="project" value="TreeGrafter"/>
</dbReference>
<dbReference type="GO" id="GO:0016095">
    <property type="term" value="P:polyprenol catabolic process"/>
    <property type="evidence" value="ECO:0007669"/>
    <property type="project" value="TreeGrafter"/>
</dbReference>
<keyword evidence="3 6" id="KW-0812">Transmembrane</keyword>
<evidence type="ECO:0000256" key="1">
    <source>
        <dbReference type="ARBA" id="ARBA00004127"/>
    </source>
</evidence>
<dbReference type="EMBL" id="JANJYI010000001">
    <property type="protein sequence ID" value="KAK2665459.1"/>
    <property type="molecule type" value="Genomic_DNA"/>
</dbReference>
<evidence type="ECO:0000256" key="5">
    <source>
        <dbReference type="ARBA" id="ARBA00023136"/>
    </source>
</evidence>
<proteinExistence type="predicted"/>
<keyword evidence="4 6" id="KW-1133">Transmembrane helix</keyword>
<feature type="transmembrane region" description="Helical" evidence="6">
    <location>
        <begin position="338"/>
        <end position="371"/>
    </location>
</feature>
<dbReference type="PANTHER" id="PTHR14624">
    <property type="entry name" value="DFG10 PROTEIN"/>
    <property type="match status" value="1"/>
</dbReference>
<evidence type="ECO:0000259" key="7">
    <source>
        <dbReference type="Pfam" id="PF02544"/>
    </source>
</evidence>
<name>A0AAD9XTE8_9ROSI</name>
<protein>
    <recommendedName>
        <fullName evidence="7">3-oxo-5-alpha-steroid 4-dehydrogenase C-terminal domain-containing protein</fullName>
    </recommendedName>
</protein>
<dbReference type="GO" id="GO:0005783">
    <property type="term" value="C:endoplasmic reticulum"/>
    <property type="evidence" value="ECO:0007669"/>
    <property type="project" value="TreeGrafter"/>
</dbReference>
<evidence type="ECO:0000256" key="2">
    <source>
        <dbReference type="ARBA" id="ARBA00004922"/>
    </source>
</evidence>
<dbReference type="Pfam" id="PF02544">
    <property type="entry name" value="Steroid_dh"/>
    <property type="match status" value="1"/>
</dbReference>
<dbReference type="GO" id="GO:0006488">
    <property type="term" value="P:dolichol-linked oligosaccharide biosynthetic process"/>
    <property type="evidence" value="ECO:0007669"/>
    <property type="project" value="InterPro"/>
</dbReference>
<feature type="domain" description="3-oxo-5-alpha-steroid 4-dehydrogenase C-terminal" evidence="7">
    <location>
        <begin position="269"/>
        <end position="396"/>
    </location>
</feature>
<evidence type="ECO:0000313" key="8">
    <source>
        <dbReference type="EMBL" id="KAK2665459.1"/>
    </source>
</evidence>
<dbReference type="AlphaFoldDB" id="A0AAD9XTE8"/>
<dbReference type="PROSITE" id="PS50244">
    <property type="entry name" value="S5A_REDUCTASE"/>
    <property type="match status" value="1"/>
</dbReference>
<evidence type="ECO:0000313" key="9">
    <source>
        <dbReference type="Proteomes" id="UP001280121"/>
    </source>
</evidence>
<evidence type="ECO:0000256" key="4">
    <source>
        <dbReference type="ARBA" id="ARBA00022989"/>
    </source>
</evidence>
<comment type="subcellular location">
    <subcellularLocation>
        <location evidence="1">Endomembrane system</location>
        <topology evidence="1">Multi-pass membrane protein</topology>
    </subcellularLocation>
</comment>
<gene>
    <name evidence="8" type="ORF">Ddye_004033</name>
</gene>
<dbReference type="InterPro" id="IPR039698">
    <property type="entry name" value="Dfg10/SRD5A3"/>
</dbReference>
<feature type="transmembrane region" description="Helical" evidence="6">
    <location>
        <begin position="277"/>
        <end position="296"/>
    </location>
</feature>
<comment type="caution">
    <text evidence="8">The sequence shown here is derived from an EMBL/GenBank/DDBJ whole genome shotgun (WGS) entry which is preliminary data.</text>
</comment>
<accession>A0AAD9XTE8</accession>
<dbReference type="PANTHER" id="PTHR14624:SF0">
    <property type="entry name" value="POLYPRENOL REDUCTASE"/>
    <property type="match status" value="1"/>
</dbReference>
<keyword evidence="5 6" id="KW-0472">Membrane</keyword>
<feature type="transmembrane region" description="Helical" evidence="6">
    <location>
        <begin position="7"/>
        <end position="27"/>
    </location>
</feature>
<comment type="pathway">
    <text evidence="2">Protein modification; protein glycosylation.</text>
</comment>
<feature type="transmembrane region" description="Helical" evidence="6">
    <location>
        <begin position="60"/>
        <end position="79"/>
    </location>
</feature>
<evidence type="ECO:0000256" key="3">
    <source>
        <dbReference type="ARBA" id="ARBA00022692"/>
    </source>
</evidence>
<feature type="transmembrane region" description="Helical" evidence="6">
    <location>
        <begin position="117"/>
        <end position="140"/>
    </location>
</feature>
<keyword evidence="9" id="KW-1185">Reference proteome</keyword>
<evidence type="ECO:0000256" key="6">
    <source>
        <dbReference type="SAM" id="Phobius"/>
    </source>
</evidence>
<dbReference type="Proteomes" id="UP001280121">
    <property type="component" value="Unassembled WGS sequence"/>
</dbReference>
<reference evidence="8" key="1">
    <citation type="journal article" date="2023" name="Plant J.">
        <title>Genome sequences and population genomics provide insights into the demographic history, inbreeding, and mutation load of two 'living fossil' tree species of Dipteronia.</title>
        <authorList>
            <person name="Feng Y."/>
            <person name="Comes H.P."/>
            <person name="Chen J."/>
            <person name="Zhu S."/>
            <person name="Lu R."/>
            <person name="Zhang X."/>
            <person name="Li P."/>
            <person name="Qiu J."/>
            <person name="Olsen K.M."/>
            <person name="Qiu Y."/>
        </authorList>
    </citation>
    <scope>NUCLEOTIDE SEQUENCE</scope>
    <source>
        <strain evidence="8">KIB01</strain>
    </source>
</reference>